<evidence type="ECO:0008006" key="3">
    <source>
        <dbReference type="Google" id="ProtNLM"/>
    </source>
</evidence>
<gene>
    <name evidence="1" type="ORF">NG800_002200</name>
</gene>
<reference evidence="1 2" key="1">
    <citation type="submission" date="2023-11" db="EMBL/GenBank/DDBJ databases">
        <title>First isolation, identification, and characterization of non-pathogenic Epilithonimonas ginsengisoli isolated from diseased farmed rainbow trout (Oncorhynchus mykiss) in Chile.</title>
        <authorList>
            <person name="Miranda C.D."/>
            <person name="Irgang R."/>
            <person name="Concha C."/>
            <person name="Rojas R."/>
            <person name="Avendano R."/>
        </authorList>
    </citation>
    <scope>NUCLEOTIDE SEQUENCE [LARGE SCALE GENOMIC DNA]</scope>
    <source>
        <strain evidence="1 2">FP99</strain>
    </source>
</reference>
<sequence>MNFMVKDTYKNKDVMNNILKDCVKNVVLVSLLLIFGVNVYECKKQGQNINDKITISDDYLELNLEKIKINENEKNIIYELGSSVLKNVFINLDLEKESAILKIEDQEILIGLNFTYDINIEDAIQEIKILKNKNGNIIFLFPTATEEYLTFQILKYDQQNKIFSDDHFYFETHDDIRNLYLNSKASLFEKNNSYLLKIGTFQFKGAFQMINTFKNEKWDGVYYYNPYKRCDSIGNYYIDIKSGHSDFGFSGNSSFSFDITYKEINDSLHLYRADDSKEIGKIFEDKNQFWIESNLVENKEEATKTNIFPLKYAKSADDIE</sequence>
<dbReference type="EMBL" id="JAMXLT020000002">
    <property type="protein sequence ID" value="MDW8547704.1"/>
    <property type="molecule type" value="Genomic_DNA"/>
</dbReference>
<evidence type="ECO:0000313" key="2">
    <source>
        <dbReference type="Proteomes" id="UP001204439"/>
    </source>
</evidence>
<accession>A0ABU4JDI0</accession>
<protein>
    <recommendedName>
        <fullName evidence="3">Lipoprotein</fullName>
    </recommendedName>
</protein>
<evidence type="ECO:0000313" key="1">
    <source>
        <dbReference type="EMBL" id="MDW8547704.1"/>
    </source>
</evidence>
<organism evidence="1 2">
    <name type="scientific">Epilithonimonas ginsengisoli</name>
    <dbReference type="NCBI Taxonomy" id="1245592"/>
    <lineage>
        <taxon>Bacteria</taxon>
        <taxon>Pseudomonadati</taxon>
        <taxon>Bacteroidota</taxon>
        <taxon>Flavobacteriia</taxon>
        <taxon>Flavobacteriales</taxon>
        <taxon>Weeksellaceae</taxon>
        <taxon>Chryseobacterium group</taxon>
        <taxon>Epilithonimonas</taxon>
    </lineage>
</organism>
<name>A0ABU4JDI0_9FLAO</name>
<comment type="caution">
    <text evidence="1">The sequence shown here is derived from an EMBL/GenBank/DDBJ whole genome shotgun (WGS) entry which is preliminary data.</text>
</comment>
<keyword evidence="2" id="KW-1185">Reference proteome</keyword>
<dbReference type="RefSeq" id="WP_131797740.1">
    <property type="nucleotide sequence ID" value="NZ_JAMXLT020000002.1"/>
</dbReference>
<proteinExistence type="predicted"/>
<dbReference type="Proteomes" id="UP001204439">
    <property type="component" value="Unassembled WGS sequence"/>
</dbReference>